<dbReference type="PANTHER" id="PTHR43493">
    <property type="entry name" value="DNA GYRASE/TOPOISOMERASE SUBUNIT A"/>
    <property type="match status" value="1"/>
</dbReference>
<evidence type="ECO:0000256" key="6">
    <source>
        <dbReference type="ARBA" id="ARBA00023136"/>
    </source>
</evidence>
<accession>Q8EVB9</accession>
<evidence type="ECO:0000256" key="5">
    <source>
        <dbReference type="ARBA" id="ARBA00023125"/>
    </source>
</evidence>
<evidence type="ECO:0000256" key="9">
    <source>
        <dbReference type="SAM" id="MobiDB-lite"/>
    </source>
</evidence>
<dbReference type="GO" id="GO:0006265">
    <property type="term" value="P:DNA topological change"/>
    <property type="evidence" value="ECO:0007669"/>
    <property type="project" value="UniProtKB-UniRule"/>
</dbReference>
<dbReference type="NCBIfam" id="NF004044">
    <property type="entry name" value="PRK05561.1"/>
    <property type="match status" value="1"/>
</dbReference>
<dbReference type="SUPFAM" id="SSF101904">
    <property type="entry name" value="GyrA/ParC C-terminal domain-like"/>
    <property type="match status" value="1"/>
</dbReference>
<dbReference type="Proteomes" id="UP000002522">
    <property type="component" value="Chromosome"/>
</dbReference>
<keyword evidence="4 8" id="KW-0799">Topoisomerase</keyword>
<dbReference type="CDD" id="cd00187">
    <property type="entry name" value="TOP4c"/>
    <property type="match status" value="1"/>
</dbReference>
<feature type="compositionally biased region" description="Basic and acidic residues" evidence="9">
    <location>
        <begin position="834"/>
        <end position="848"/>
    </location>
</feature>
<reference evidence="11 12" key="1">
    <citation type="journal article" date="2002" name="Nucleic Acids Res.">
        <title>The complete genomic sequence of Mycoplasma penetrans, an intracellular bacterial pathogen in humans.</title>
        <authorList>
            <person name="Sasaki Y."/>
            <person name="Ishikawa J."/>
            <person name="Yamashita A."/>
            <person name="Oshima K."/>
            <person name="Kenri T."/>
            <person name="Furuya K."/>
            <person name="Yoshino C."/>
            <person name="Horino A."/>
            <person name="Shiba T."/>
            <person name="Sasaki T."/>
            <person name="Hattori M."/>
        </authorList>
    </citation>
    <scope>NUCLEOTIDE SEQUENCE [LARGE SCALE GENOMIC DNA]</scope>
    <source>
        <strain evidence="11 12">HF-2</strain>
    </source>
</reference>
<keyword evidence="7 8" id="KW-0413">Isomerase</keyword>
<dbReference type="Pfam" id="PF03989">
    <property type="entry name" value="DNA_gyraseA_C"/>
    <property type="match status" value="3"/>
</dbReference>
<dbReference type="RefSeq" id="WP_011077467.1">
    <property type="nucleotide sequence ID" value="NC_004432.1"/>
</dbReference>
<organism evidence="11 12">
    <name type="scientific">Malacoplasma penetrans (strain HF-2)</name>
    <name type="common">Mycoplasma penetrans</name>
    <dbReference type="NCBI Taxonomy" id="272633"/>
    <lineage>
        <taxon>Bacteria</taxon>
        <taxon>Bacillati</taxon>
        <taxon>Mycoplasmatota</taxon>
        <taxon>Mycoplasmoidales</taxon>
        <taxon>Mycoplasmoidaceae</taxon>
        <taxon>Malacoplasma</taxon>
    </lineage>
</organism>
<evidence type="ECO:0000259" key="10">
    <source>
        <dbReference type="PROSITE" id="PS52040"/>
    </source>
</evidence>
<dbReference type="GO" id="GO:0009330">
    <property type="term" value="C:DNA topoisomerase type II (double strand cut, ATP-hydrolyzing) complex"/>
    <property type="evidence" value="ECO:0007669"/>
    <property type="project" value="TreeGrafter"/>
</dbReference>
<dbReference type="PANTHER" id="PTHR43493:SF9">
    <property type="entry name" value="DNA TOPOISOMERASE 4 SUBUNIT A"/>
    <property type="match status" value="1"/>
</dbReference>
<dbReference type="NCBIfam" id="TIGR01061">
    <property type="entry name" value="parC_Gpos"/>
    <property type="match status" value="1"/>
</dbReference>
<feature type="region of interest" description="Disordered" evidence="9">
    <location>
        <begin position="865"/>
        <end position="1481"/>
    </location>
</feature>
<dbReference type="EC" id="5.6.2.2" evidence="2"/>
<evidence type="ECO:0000256" key="3">
    <source>
        <dbReference type="ARBA" id="ARBA00022475"/>
    </source>
</evidence>
<dbReference type="GO" id="GO:0034335">
    <property type="term" value="F:DNA negative supercoiling activity"/>
    <property type="evidence" value="ECO:0007669"/>
    <property type="project" value="UniProtKB-ARBA"/>
</dbReference>
<comment type="catalytic activity">
    <reaction evidence="1 8">
        <text>ATP-dependent breakage, passage and rejoining of double-stranded DNA.</text>
        <dbReference type="EC" id="5.6.2.2"/>
    </reaction>
</comment>
<evidence type="ECO:0000313" key="11">
    <source>
        <dbReference type="EMBL" id="BAC44437.1"/>
    </source>
</evidence>
<protein>
    <recommendedName>
        <fullName evidence="2">DNA topoisomerase (ATP-hydrolyzing)</fullName>
        <ecNumber evidence="2">5.6.2.2</ecNumber>
    </recommendedName>
</protein>
<evidence type="ECO:0000256" key="4">
    <source>
        <dbReference type="ARBA" id="ARBA00023029"/>
    </source>
</evidence>
<dbReference type="GO" id="GO:0003677">
    <property type="term" value="F:DNA binding"/>
    <property type="evidence" value="ECO:0007669"/>
    <property type="project" value="UniProtKB-UniRule"/>
</dbReference>
<keyword evidence="12" id="KW-1185">Reference proteome</keyword>
<dbReference type="InterPro" id="IPR002205">
    <property type="entry name" value="Topo_IIA_dom_A"/>
</dbReference>
<evidence type="ECO:0000313" key="12">
    <source>
        <dbReference type="Proteomes" id="UP000002522"/>
    </source>
</evidence>
<gene>
    <name evidence="11" type="ordered locus">MYPE6470</name>
</gene>
<feature type="compositionally biased region" description="Acidic residues" evidence="9">
    <location>
        <begin position="966"/>
        <end position="1481"/>
    </location>
</feature>
<feature type="domain" description="Topo IIA-type catalytic" evidence="10">
    <location>
        <begin position="34"/>
        <end position="500"/>
    </location>
</feature>
<dbReference type="SUPFAM" id="SSF56719">
    <property type="entry name" value="Type II DNA topoisomerase"/>
    <property type="match status" value="1"/>
</dbReference>
<dbReference type="Gene3D" id="3.90.199.10">
    <property type="entry name" value="Topoisomerase II, domain 5"/>
    <property type="match status" value="1"/>
</dbReference>
<proteinExistence type="predicted"/>
<dbReference type="InterPro" id="IPR006691">
    <property type="entry name" value="GyrA/parC_rep"/>
</dbReference>
<dbReference type="InterPro" id="IPR013757">
    <property type="entry name" value="Topo_IIA_A_a_sf"/>
</dbReference>
<dbReference type="GO" id="GO:0005694">
    <property type="term" value="C:chromosome"/>
    <property type="evidence" value="ECO:0007669"/>
    <property type="project" value="InterPro"/>
</dbReference>
<dbReference type="eggNOG" id="COG0188">
    <property type="taxonomic scope" value="Bacteria"/>
</dbReference>
<feature type="region of interest" description="Disordered" evidence="9">
    <location>
        <begin position="825"/>
        <end position="848"/>
    </location>
</feature>
<sequence>MSKQNDKIWNRSLDDIMSESFGKYAKYIIQDRALPDVRDGLKPVQRRILHAMNELKIHHDKPYKKSARTVGEVIGKYHPHGDSSIYEAMVRMSQEWKNNLPLLDMQGNKGSIDGDSPAAMRYTECRLSKFGQTILKDIDKNTVKFINNFDDSEQEPTVLPSLLPNILINGATGIAAGYATNIPPFNPSEVIDGTIYRILRPESSLAELAKIIKGPDFPTGGIIQGKEFIQEIYKTGKGKFFIRAKIEEEPTKSTKNVKRLIVKEIPYDTNKSAIVKSLDEIKYNNELPGFKEVRDDSDKNGISIVLEFDTEKDLEIIKTFLYKKTQLQISYNANMVLIKDRKPVQAGLLEILDSFIEHANNVVIKAAQYDLEKSLLRKEIIEGLIKAISEIDVLVNLIKSSVSKEEAKLKIQDYFKVNERQSEAIVNLRLYVLTSFDTEKLKKEYEELLEFIKEKELIINSVPYRNKFIVSILENHKKSFGYKRRSLIENEVEELEIETVDIVEERNGTCIVTRDNYIKFIDDVSIEELDLSKAKIKDADIPVDIFRLSTLDHLVCLTNRGKMITIPAYKIKMTKLKDNGVHINELITIDSFEKTILAFGVSKYSDINTEILVATKNSLIKRISLEDINLSKNAKSSTYVSLKGGNDDVVSAYILKKEYSEVVSVTQNGYATRYKIDEIPLVGRTAAGVKNMSLKDKDLMAFTVPIPKHENFLFFISNRGAKRIHINDIVVTSRSKLGKRIFQQIDSNPYIVNSGFMVGGRSNVFMLLESNELVSLKVAEIPITEADSRMNLITKIGKSSILKGTYLTINKSHIETSQTNNFLTLNSEKSSSSELKENSDDNEDDEHHFVEDDVEIIPIEKLKKQLEKQQPKENEFESSTNFNILEEMEKNKNSSKSNTKKEIEPSIEKVEEKTEDNQIQEEELENNSDEIIEESDNEELALEDAEEENEDNNSDESDDDIKITESEDSEDDNSEDYESDDENDELEDSTEETEDEEYYDDSEESEDETEITESEDSEDDNQDESYDEEDDSEETEDYESDDENDEEYSDDSEETEDEEYSDEENDDESEDSEENSEDDSEELYDESDEDSESYDEETEGYESDDENDEEYSDDSEEIVDESYDEEDDPEETEDESEDSEENSEDDSEELYDESDDEETEDYESDDENNEEYSDESEEIEDEFYDEEDDPEETEDEEYPDDESDDLDISDEDENEDNDSDESEDETEITEIKDSEDDNSEDYESDELEDSTEETEDEEYSDDSEENSEDDSEELYDESDEDSESDYEETEDYESDDENDEEYSDDSEEIEDESYDEEDGSEETEDEEYSDEENDDESEDSEENSEDDSEELYDESDDEETEDYESDDENDEEYSDDSEEIEDESYDEEDDSEEETDDESEDSEENSEDDSEELYDESDEDSESDDEETEDEEYSDDDYEEELENEFEEDESSDEDEEESEFSFDDLNDMEEDDLDDEDNED</sequence>
<feature type="compositionally biased region" description="Basic and acidic residues" evidence="9">
    <location>
        <begin position="865"/>
        <end position="875"/>
    </location>
</feature>
<dbReference type="InterPro" id="IPR050220">
    <property type="entry name" value="Type_II_DNA_Topoisomerases"/>
</dbReference>
<dbReference type="InterPro" id="IPR035516">
    <property type="entry name" value="Gyrase/topoIV_suA_C"/>
</dbReference>
<dbReference type="Pfam" id="PF00521">
    <property type="entry name" value="DNA_topoisoIV"/>
    <property type="match status" value="1"/>
</dbReference>
<keyword evidence="3" id="KW-1003">Cell membrane</keyword>
<feature type="active site" description="O-(5'-phospho-DNA)-tyrosine intermediate" evidence="8">
    <location>
        <position position="122"/>
    </location>
</feature>
<dbReference type="InterPro" id="IPR013760">
    <property type="entry name" value="Topo_IIA-like_dom_sf"/>
</dbReference>
<dbReference type="EMBL" id="BA000026">
    <property type="protein sequence ID" value="BAC44437.1"/>
    <property type="molecule type" value="Genomic_DNA"/>
</dbReference>
<dbReference type="KEGG" id="mpe:MYPE6470"/>
<dbReference type="GO" id="GO:0005737">
    <property type="term" value="C:cytoplasm"/>
    <property type="evidence" value="ECO:0007669"/>
    <property type="project" value="TreeGrafter"/>
</dbReference>
<dbReference type="FunCoup" id="Q8EVB9">
    <property type="interactions" value="8"/>
</dbReference>
<dbReference type="SMART" id="SM00434">
    <property type="entry name" value="TOP4c"/>
    <property type="match status" value="1"/>
</dbReference>
<dbReference type="InParanoid" id="Q8EVB9"/>
<evidence type="ECO:0000256" key="2">
    <source>
        <dbReference type="ARBA" id="ARBA00012895"/>
    </source>
</evidence>
<feature type="compositionally biased region" description="Acidic residues" evidence="9">
    <location>
        <begin position="918"/>
        <end position="959"/>
    </location>
</feature>
<evidence type="ECO:0000256" key="1">
    <source>
        <dbReference type="ARBA" id="ARBA00000185"/>
    </source>
</evidence>
<dbReference type="PROSITE" id="PS52040">
    <property type="entry name" value="TOPO_IIA"/>
    <property type="match status" value="1"/>
</dbReference>
<dbReference type="Gene3D" id="2.120.10.90">
    <property type="entry name" value="DNA gyrase/topoisomerase IV, subunit A, C-terminal"/>
    <property type="match status" value="1"/>
</dbReference>
<dbReference type="Gene3D" id="3.30.1360.40">
    <property type="match status" value="1"/>
</dbReference>
<name>Q8EVB9_MALP2</name>
<feature type="compositionally biased region" description="Basic and acidic residues" evidence="9">
    <location>
        <begin position="899"/>
        <end position="916"/>
    </location>
</feature>
<dbReference type="GO" id="GO:0005524">
    <property type="term" value="F:ATP binding"/>
    <property type="evidence" value="ECO:0007669"/>
    <property type="project" value="InterPro"/>
</dbReference>
<keyword evidence="6" id="KW-0472">Membrane</keyword>
<keyword evidence="5 8" id="KW-0238">DNA-binding</keyword>
<dbReference type="InterPro" id="IPR005741">
    <property type="entry name" value="TopoIV_A_Gpos"/>
</dbReference>
<evidence type="ECO:0000256" key="8">
    <source>
        <dbReference type="PROSITE-ProRule" id="PRU01384"/>
    </source>
</evidence>
<dbReference type="Gene3D" id="1.10.268.10">
    <property type="entry name" value="Topoisomerase, domain 3"/>
    <property type="match status" value="1"/>
</dbReference>
<dbReference type="STRING" id="272633.gene:10731766"/>
<evidence type="ECO:0000256" key="7">
    <source>
        <dbReference type="ARBA" id="ARBA00023235"/>
    </source>
</evidence>
<dbReference type="InterPro" id="IPR013758">
    <property type="entry name" value="Topo_IIA_A/C_ab"/>
</dbReference>
<dbReference type="HOGENOM" id="CLU_249617_0_0_14"/>